<sequence>MSPPSRPVLSIKRNSIGRRLTFAGLQTNYIVTLLIPALAVSCIIIASLVSESFQVGLGSKHVEHRRFKRALYDLPAGSELLLSGQLRTTFTCDGLGYGYYADPDNECKIFHICQSFKMSDGSIYNNHWSFICPNQTLFNQVSLTCSHPDEAVPCQFAREFYNVNDYFGDVRSPSVKETDLSQANELISRAYGSRLSGGGGTES</sequence>
<dbReference type="PROSITE" id="PS50940">
    <property type="entry name" value="CHIT_BIND_II"/>
    <property type="match status" value="1"/>
</dbReference>
<dbReference type="GO" id="GO:0008061">
    <property type="term" value="F:chitin binding"/>
    <property type="evidence" value="ECO:0007669"/>
    <property type="project" value="InterPro"/>
</dbReference>
<dbReference type="GO" id="GO:0005576">
    <property type="term" value="C:extracellular region"/>
    <property type="evidence" value="ECO:0007669"/>
    <property type="project" value="InterPro"/>
</dbReference>
<organism evidence="3">
    <name type="scientific">Aceria tosichella</name>
    <name type="common">wheat curl mite</name>
    <dbReference type="NCBI Taxonomy" id="561515"/>
    <lineage>
        <taxon>Eukaryota</taxon>
        <taxon>Metazoa</taxon>
        <taxon>Ecdysozoa</taxon>
        <taxon>Arthropoda</taxon>
        <taxon>Chelicerata</taxon>
        <taxon>Arachnida</taxon>
        <taxon>Acari</taxon>
        <taxon>Acariformes</taxon>
        <taxon>Trombidiformes</taxon>
        <taxon>Prostigmata</taxon>
        <taxon>Eupodina</taxon>
        <taxon>Eriophyoidea</taxon>
        <taxon>Eriophyidae</taxon>
        <taxon>Eriophyinae</taxon>
        <taxon>Aceriini</taxon>
        <taxon>Aceria</taxon>
    </lineage>
</organism>
<accession>A0A6G1SBI0</accession>
<dbReference type="Pfam" id="PF01607">
    <property type="entry name" value="CBM_14"/>
    <property type="match status" value="1"/>
</dbReference>
<dbReference type="PANTHER" id="PTHR22933:SF43">
    <property type="entry name" value="LP10131P"/>
    <property type="match status" value="1"/>
</dbReference>
<feature type="domain" description="Chitin-binding type-2" evidence="2">
    <location>
        <begin position="89"/>
        <end position="156"/>
    </location>
</feature>
<evidence type="ECO:0000313" key="3">
    <source>
        <dbReference type="EMBL" id="MDE47729.1"/>
    </source>
</evidence>
<feature type="transmembrane region" description="Helical" evidence="1">
    <location>
        <begin position="29"/>
        <end position="50"/>
    </location>
</feature>
<dbReference type="InterPro" id="IPR052976">
    <property type="entry name" value="Scoloptoxin-like"/>
</dbReference>
<keyword evidence="1" id="KW-1133">Transmembrane helix</keyword>
<proteinExistence type="predicted"/>
<dbReference type="AlphaFoldDB" id="A0A6G1SBI0"/>
<name>A0A6G1SBI0_9ACAR</name>
<keyword evidence="1" id="KW-0472">Membrane</keyword>
<protein>
    <recommendedName>
        <fullName evidence="2">Chitin-binding type-2 domain-containing protein</fullName>
    </recommendedName>
</protein>
<keyword evidence="1" id="KW-0812">Transmembrane</keyword>
<dbReference type="SUPFAM" id="SSF57625">
    <property type="entry name" value="Invertebrate chitin-binding proteins"/>
    <property type="match status" value="1"/>
</dbReference>
<dbReference type="SMART" id="SM00494">
    <property type="entry name" value="ChtBD2"/>
    <property type="match status" value="1"/>
</dbReference>
<reference evidence="3" key="1">
    <citation type="submission" date="2018-10" db="EMBL/GenBank/DDBJ databases">
        <title>Transcriptome assembly of Aceria tosichella (Wheat curl mite) Type 2.</title>
        <authorList>
            <person name="Scully E.D."/>
            <person name="Geib S.M."/>
            <person name="Palmer N.A."/>
            <person name="Gupta A.K."/>
            <person name="Sarath G."/>
            <person name="Tatineni S."/>
        </authorList>
    </citation>
    <scope>NUCLEOTIDE SEQUENCE</scope>
    <source>
        <strain evidence="3">LincolnNE</strain>
    </source>
</reference>
<dbReference type="EMBL" id="GGYP01002958">
    <property type="protein sequence ID" value="MDE47729.1"/>
    <property type="molecule type" value="Transcribed_RNA"/>
</dbReference>
<dbReference type="Gene3D" id="2.170.140.10">
    <property type="entry name" value="Chitin binding domain"/>
    <property type="match status" value="1"/>
</dbReference>
<dbReference type="InterPro" id="IPR036508">
    <property type="entry name" value="Chitin-bd_dom_sf"/>
</dbReference>
<evidence type="ECO:0000259" key="2">
    <source>
        <dbReference type="PROSITE" id="PS50940"/>
    </source>
</evidence>
<gene>
    <name evidence="3" type="ORF">g.1003</name>
</gene>
<dbReference type="InterPro" id="IPR002557">
    <property type="entry name" value="Chitin-bd_dom"/>
</dbReference>
<evidence type="ECO:0000256" key="1">
    <source>
        <dbReference type="SAM" id="Phobius"/>
    </source>
</evidence>
<dbReference type="PANTHER" id="PTHR22933">
    <property type="entry name" value="FI18007P1-RELATED"/>
    <property type="match status" value="1"/>
</dbReference>